<dbReference type="PANTHER" id="PTHR22847">
    <property type="entry name" value="WD40 REPEAT PROTEIN"/>
    <property type="match status" value="1"/>
</dbReference>
<dbReference type="InterPro" id="IPR019775">
    <property type="entry name" value="WD40_repeat_CS"/>
</dbReference>
<proteinExistence type="predicted"/>
<name>A0ABV0JIA5_9CYAN</name>
<feature type="repeat" description="WD" evidence="3">
    <location>
        <begin position="712"/>
        <end position="744"/>
    </location>
</feature>
<feature type="repeat" description="WD" evidence="3">
    <location>
        <begin position="1169"/>
        <end position="1213"/>
    </location>
</feature>
<dbReference type="PRINTS" id="PR00364">
    <property type="entry name" value="DISEASERSIST"/>
</dbReference>
<evidence type="ECO:0000313" key="7">
    <source>
        <dbReference type="EMBL" id="MEP0820746.1"/>
    </source>
</evidence>
<feature type="repeat" description="WD" evidence="3">
    <location>
        <begin position="745"/>
        <end position="786"/>
    </location>
</feature>
<dbReference type="PROSITE" id="PS00678">
    <property type="entry name" value="WD_REPEATS_1"/>
    <property type="match status" value="8"/>
</dbReference>
<dbReference type="SUPFAM" id="SSF101908">
    <property type="entry name" value="Putative isomerase YbhE"/>
    <property type="match status" value="1"/>
</dbReference>
<feature type="repeat" description="WD" evidence="3">
    <location>
        <begin position="1039"/>
        <end position="1080"/>
    </location>
</feature>
<dbReference type="InterPro" id="IPR020472">
    <property type="entry name" value="WD40_PAC1"/>
</dbReference>
<dbReference type="Gene3D" id="2.130.10.10">
    <property type="entry name" value="YVTN repeat-like/Quinoprotein amine dehydrogenase"/>
    <property type="match status" value="6"/>
</dbReference>
<dbReference type="RefSeq" id="WP_190442000.1">
    <property type="nucleotide sequence ID" value="NZ_JAMPKM010000043.1"/>
</dbReference>
<feature type="repeat" description="WD" evidence="3">
    <location>
        <begin position="618"/>
        <end position="659"/>
    </location>
</feature>
<feature type="repeat" description="WD" evidence="3">
    <location>
        <begin position="787"/>
        <end position="824"/>
    </location>
</feature>
<comment type="caution">
    <text evidence="7">The sequence shown here is derived from an EMBL/GenBank/DDBJ whole genome shotgun (WGS) entry which is preliminary data.</text>
</comment>
<dbReference type="PROSITE" id="PS50837">
    <property type="entry name" value="NACHT"/>
    <property type="match status" value="1"/>
</dbReference>
<evidence type="ECO:0000313" key="8">
    <source>
        <dbReference type="Proteomes" id="UP001464891"/>
    </source>
</evidence>
<evidence type="ECO:0000256" key="1">
    <source>
        <dbReference type="ARBA" id="ARBA00022574"/>
    </source>
</evidence>
<dbReference type="Pfam" id="PF26355">
    <property type="entry name" value="HTH_VMAP-M9"/>
    <property type="match status" value="1"/>
</dbReference>
<dbReference type="InterPro" id="IPR027417">
    <property type="entry name" value="P-loop_NTPase"/>
</dbReference>
<dbReference type="SMART" id="SM00320">
    <property type="entry name" value="WD40"/>
    <property type="match status" value="14"/>
</dbReference>
<feature type="domain" description="NACHT" evidence="6">
    <location>
        <begin position="152"/>
        <end position="296"/>
    </location>
</feature>
<gene>
    <name evidence="7" type="ORF">NC998_27030</name>
</gene>
<keyword evidence="2" id="KW-0677">Repeat</keyword>
<feature type="region of interest" description="Disordered" evidence="5">
    <location>
        <begin position="450"/>
        <end position="472"/>
    </location>
</feature>
<dbReference type="EMBL" id="JAMPKM010000043">
    <property type="protein sequence ID" value="MEP0820746.1"/>
    <property type="molecule type" value="Genomic_DNA"/>
</dbReference>
<dbReference type="SUPFAM" id="SSF50978">
    <property type="entry name" value="WD40 repeat-like"/>
    <property type="match status" value="1"/>
</dbReference>
<dbReference type="InterPro" id="IPR036322">
    <property type="entry name" value="WD40_repeat_dom_sf"/>
</dbReference>
<accession>A0ABV0JIA5</accession>
<feature type="repeat" description="WD" evidence="3">
    <location>
        <begin position="660"/>
        <end position="702"/>
    </location>
</feature>
<dbReference type="Proteomes" id="UP001464891">
    <property type="component" value="Unassembled WGS sequence"/>
</dbReference>
<dbReference type="SUPFAM" id="SSF52540">
    <property type="entry name" value="P-loop containing nucleoside triphosphate hydrolases"/>
    <property type="match status" value="1"/>
</dbReference>
<dbReference type="InterPro" id="IPR015943">
    <property type="entry name" value="WD40/YVTN_repeat-like_dom_sf"/>
</dbReference>
<feature type="repeat" description="WD" evidence="3">
    <location>
        <begin position="955"/>
        <end position="996"/>
    </location>
</feature>
<evidence type="ECO:0000256" key="3">
    <source>
        <dbReference type="PROSITE-ProRule" id="PRU00221"/>
    </source>
</evidence>
<dbReference type="SUPFAM" id="SSF82171">
    <property type="entry name" value="DPP6 N-terminal domain-like"/>
    <property type="match status" value="1"/>
</dbReference>
<feature type="compositionally biased region" description="Basic and acidic residues" evidence="5">
    <location>
        <begin position="81"/>
        <end position="101"/>
    </location>
</feature>
<feature type="repeat" description="WD" evidence="3">
    <location>
        <begin position="870"/>
        <end position="911"/>
    </location>
</feature>
<evidence type="ECO:0000256" key="4">
    <source>
        <dbReference type="SAM" id="Coils"/>
    </source>
</evidence>
<feature type="repeat" description="WD" evidence="3">
    <location>
        <begin position="997"/>
        <end position="1038"/>
    </location>
</feature>
<feature type="region of interest" description="Disordered" evidence="5">
    <location>
        <begin position="70"/>
        <end position="104"/>
    </location>
</feature>
<feature type="repeat" description="WD" evidence="3">
    <location>
        <begin position="1123"/>
        <end position="1168"/>
    </location>
</feature>
<dbReference type="PROSITE" id="PS50294">
    <property type="entry name" value="WD_REPEATS_REGION"/>
    <property type="match status" value="10"/>
</dbReference>
<reference evidence="7 8" key="1">
    <citation type="submission" date="2022-04" db="EMBL/GenBank/DDBJ databases">
        <title>Positive selection, recombination, and allopatry shape intraspecific diversity of widespread and dominant cyanobacteria.</title>
        <authorList>
            <person name="Wei J."/>
            <person name="Shu W."/>
            <person name="Hu C."/>
        </authorList>
    </citation>
    <scope>NUCLEOTIDE SEQUENCE [LARGE SCALE GENOMIC DNA]</scope>
    <source>
        <strain evidence="7 8">GB2-A4</strain>
    </source>
</reference>
<dbReference type="CDD" id="cd00200">
    <property type="entry name" value="WD40"/>
    <property type="match status" value="3"/>
</dbReference>
<keyword evidence="8" id="KW-1185">Reference proteome</keyword>
<dbReference type="Pfam" id="PF00400">
    <property type="entry name" value="WD40"/>
    <property type="match status" value="12"/>
</dbReference>
<feature type="coiled-coil region" evidence="4">
    <location>
        <begin position="381"/>
        <end position="408"/>
    </location>
</feature>
<dbReference type="InterPro" id="IPR001680">
    <property type="entry name" value="WD40_rpt"/>
</dbReference>
<evidence type="ECO:0000256" key="5">
    <source>
        <dbReference type="SAM" id="MobiDB-lite"/>
    </source>
</evidence>
<dbReference type="InterPro" id="IPR007111">
    <property type="entry name" value="NACHT_NTPase"/>
</dbReference>
<evidence type="ECO:0000259" key="6">
    <source>
        <dbReference type="PROSITE" id="PS50837"/>
    </source>
</evidence>
<organism evidence="7 8">
    <name type="scientific">Trichocoleus desertorum GB2-A4</name>
    <dbReference type="NCBI Taxonomy" id="2933944"/>
    <lineage>
        <taxon>Bacteria</taxon>
        <taxon>Bacillati</taxon>
        <taxon>Cyanobacteriota</taxon>
        <taxon>Cyanophyceae</taxon>
        <taxon>Leptolyngbyales</taxon>
        <taxon>Trichocoleusaceae</taxon>
        <taxon>Trichocoleus</taxon>
    </lineage>
</organism>
<feature type="repeat" description="WD" evidence="3">
    <location>
        <begin position="828"/>
        <end position="869"/>
    </location>
</feature>
<evidence type="ECO:0000256" key="2">
    <source>
        <dbReference type="ARBA" id="ARBA00022737"/>
    </source>
</evidence>
<sequence>MTKVKRRLSPVETAILSGSWQGQTYEEIASSTNYAASYLKRYAGPKLWQLLSDGLGEEVSKTNFRASLEHHYQQESEEVSEETREPKNKASEKRNSQHRADTASPCVDWGEATDVSTFYGRQPELKLLQQWIKGEFPEKQSLYGMPQASRCRMICLLGMGGIGKTSLSIKLAQKIARSRSEESDGSSAKTPDSPFEFVIWRSLRDAPPLDDLLEDLIPLLSHQQDIGLPKGTSAQITRLIQYLKQNHCLLVLDNVESILQSGQVVGAYRSGYEAYGELFQRVGATEHQSCLLLTSREKPSEVAALEGDALPVRSLQLTGLTPTDINNILDTKGLIGDAGDRNKLIEHYRGNPLALKIVATSIRDLFNGDIAEFLEQGTIVFNGLRRLLDEQIERLSALEQQVMNWLALNREGTTIDQLHADIIPKVSKARLLEVLERLGRRCLIETTARTRTEQESLQNGDARQNGKSERIPSSFTQQPAVMEYVTEHIIETAVAELKGTQSFNLLSHYALTKASASDYIRESQTRLILEPIATQLSSAFGSSAVLSQQLQQQLRQLKTTPEMYPGYAAANLLSLLNYLHIDLSGWDFSHLPIWQAYLPETPLHQVNFTECDFTGSVFAQTLSSIVNVGYSPDGRLIASCDSDGRIHLWDAASGQPKLSWQAHNEFAWGLSFSPDGQTIATGSPHDSLIKLWDVQTGQLLRKPFQIVKTSWTVQFSPDGKRLAIGEEEGWLELWDVETGICLAFLEGHSDIVHSVAFSSDGKRLVSGSGDCAVRLWDLSTFSEMRQFEGHRHTVLSVSFSPNGQWVASASWDKTARLWNLATGEFSCFEGHTDLVWSVSFSPDGLLLATAGQDQTIRLWNLQTEQPIRTLLGHRACVTAIAFHPDGKTLLSGSANSMQKVWDVTTGQALRTWQGHLSRVWSVAFSPNGQHIVSGSATDLLVRLWNPLEDTCLKTFNEHTHWVWDVTFSSDSKTFVSGSSDGTIKLWDAQTQQCINTLHCHTNCIFGTAISPDGKVLASASNDATVKLWELQTGTHLHTLVGHAFPVWHVTFSPDGRSLASIAKNGIVRLWQVETGTCIQVFDQHDLLGFEVEFCADGQTLVGIGSDNSIKQLEIATGECLQVLRGHIALVRSLALRPPSSHHTQLLASGSADKTIRLWDLDSGKCLNVLQGHTGIIFSVAFGCDATGRSLLASGSFDETIRVWDVETGECLRVLKSDRLCEGMNIFGATGLTEAQHTTLRVLGAVEMK</sequence>
<dbReference type="PROSITE" id="PS50082">
    <property type="entry name" value="WD_REPEATS_2"/>
    <property type="match status" value="13"/>
</dbReference>
<protein>
    <submittedName>
        <fullName evidence="7">NB-ARC domain-containing protein</fullName>
    </submittedName>
</protein>
<keyword evidence="4" id="KW-0175">Coiled coil</keyword>
<dbReference type="Gene3D" id="3.40.50.300">
    <property type="entry name" value="P-loop containing nucleotide triphosphate hydrolases"/>
    <property type="match status" value="1"/>
</dbReference>
<dbReference type="InterPro" id="IPR058651">
    <property type="entry name" value="HTH_VMAP-M9"/>
</dbReference>
<feature type="repeat" description="WD" evidence="3">
    <location>
        <begin position="912"/>
        <end position="954"/>
    </location>
</feature>
<keyword evidence="1 3" id="KW-0853">WD repeat</keyword>
<dbReference type="PANTHER" id="PTHR22847:SF637">
    <property type="entry name" value="WD REPEAT DOMAIN 5B"/>
    <property type="match status" value="1"/>
</dbReference>
<dbReference type="PRINTS" id="PR00320">
    <property type="entry name" value="GPROTEINBRPT"/>
</dbReference>